<reference evidence="1 2" key="1">
    <citation type="submission" date="2015-09" db="EMBL/GenBank/DDBJ databases">
        <title>Genome sequence of Acetobacterium wieringae DSM 1911.</title>
        <authorList>
            <person name="Poehlein A."/>
            <person name="Bengelsdorf F.R."/>
            <person name="Schiel-Bengelsdorf B."/>
            <person name="Duerre P."/>
            <person name="Daniel R."/>
        </authorList>
    </citation>
    <scope>NUCLEOTIDE SEQUENCE [LARGE SCALE GENOMIC DNA]</scope>
    <source>
        <strain evidence="1 2">DSM 1911</strain>
    </source>
</reference>
<dbReference type="EMBL" id="LKEU01000023">
    <property type="protein sequence ID" value="OFV71410.1"/>
    <property type="molecule type" value="Genomic_DNA"/>
</dbReference>
<evidence type="ECO:0000313" key="2">
    <source>
        <dbReference type="Proteomes" id="UP000176244"/>
    </source>
</evidence>
<accession>A0A1F2PJ89</accession>
<name>A0A1F2PJ89_9FIRM</name>
<protein>
    <submittedName>
        <fullName evidence="1">Uncharacterized protein</fullName>
    </submittedName>
</protein>
<dbReference type="RefSeq" id="WP_070370475.1">
    <property type="nucleotide sequence ID" value="NZ_LKEU01000023.1"/>
</dbReference>
<sequence length="84" mass="9487">MGKYGKGLGKEFALAVLQGEVPEVFNTEELRRFIKKRGWNPPETYVNVLLANSASTTHSKNYPNYFKSIGDGQYMLSDEIQSLL</sequence>
<dbReference type="OrthoDB" id="9779761at2"/>
<proteinExistence type="predicted"/>
<gene>
    <name evidence="1" type="ORF">ACWI_11390</name>
</gene>
<dbReference type="AlphaFoldDB" id="A0A1F2PJ89"/>
<comment type="caution">
    <text evidence="1">The sequence shown here is derived from an EMBL/GenBank/DDBJ whole genome shotgun (WGS) entry which is preliminary data.</text>
</comment>
<dbReference type="Proteomes" id="UP000176244">
    <property type="component" value="Unassembled WGS sequence"/>
</dbReference>
<evidence type="ECO:0000313" key="1">
    <source>
        <dbReference type="EMBL" id="OFV71410.1"/>
    </source>
</evidence>
<organism evidence="1 2">
    <name type="scientific">Acetobacterium wieringae</name>
    <dbReference type="NCBI Taxonomy" id="52694"/>
    <lineage>
        <taxon>Bacteria</taxon>
        <taxon>Bacillati</taxon>
        <taxon>Bacillota</taxon>
        <taxon>Clostridia</taxon>
        <taxon>Eubacteriales</taxon>
        <taxon>Eubacteriaceae</taxon>
        <taxon>Acetobacterium</taxon>
    </lineage>
</organism>